<dbReference type="InterPro" id="IPR001680">
    <property type="entry name" value="WD40_rpt"/>
</dbReference>
<dbReference type="AlphaFoldDB" id="A0A8S1RM04"/>
<feature type="repeat" description="WD" evidence="1">
    <location>
        <begin position="112"/>
        <end position="153"/>
    </location>
</feature>
<protein>
    <submittedName>
        <fullName evidence="2">Uncharacterized protein</fullName>
    </submittedName>
</protein>
<dbReference type="PANTHER" id="PTHR19920">
    <property type="entry name" value="WD40 PROTEIN CIAO1"/>
    <property type="match status" value="1"/>
</dbReference>
<evidence type="ECO:0000313" key="3">
    <source>
        <dbReference type="Proteomes" id="UP000692954"/>
    </source>
</evidence>
<dbReference type="SMART" id="SM00320">
    <property type="entry name" value="WD40"/>
    <property type="match status" value="3"/>
</dbReference>
<dbReference type="EMBL" id="CAJJDN010000180">
    <property type="protein sequence ID" value="CAD8127874.1"/>
    <property type="molecule type" value="Genomic_DNA"/>
</dbReference>
<dbReference type="OrthoDB" id="317121at2759"/>
<accession>A0A8S1RM04</accession>
<name>A0A8S1RM04_9CILI</name>
<keyword evidence="3" id="KW-1185">Reference proteome</keyword>
<organism evidence="2 3">
    <name type="scientific">Paramecium sonneborni</name>
    <dbReference type="NCBI Taxonomy" id="65129"/>
    <lineage>
        <taxon>Eukaryota</taxon>
        <taxon>Sar</taxon>
        <taxon>Alveolata</taxon>
        <taxon>Ciliophora</taxon>
        <taxon>Intramacronucleata</taxon>
        <taxon>Oligohymenophorea</taxon>
        <taxon>Peniculida</taxon>
        <taxon>Parameciidae</taxon>
        <taxon>Paramecium</taxon>
    </lineage>
</organism>
<gene>
    <name evidence="2" type="ORF">PSON_ATCC_30995.1.T1800095</name>
</gene>
<keyword evidence="1" id="KW-0853">WD repeat</keyword>
<comment type="caution">
    <text evidence="2">The sequence shown here is derived from an EMBL/GenBank/DDBJ whole genome shotgun (WGS) entry which is preliminary data.</text>
</comment>
<dbReference type="PROSITE" id="PS50294">
    <property type="entry name" value="WD_REPEATS_REGION"/>
    <property type="match status" value="1"/>
</dbReference>
<proteinExistence type="predicted"/>
<dbReference type="PROSITE" id="PS50082">
    <property type="entry name" value="WD_REPEATS_2"/>
    <property type="match status" value="1"/>
</dbReference>
<dbReference type="GO" id="GO:0097361">
    <property type="term" value="C:cytosolic [4Fe-4S] assembly targeting complex"/>
    <property type="evidence" value="ECO:0007669"/>
    <property type="project" value="TreeGrafter"/>
</dbReference>
<sequence>MSSSLKYQEQSQSVRYFKYELYHQIPIREPWCGILQLNHQQTLLFAAGAMRILIFQFKNTLKPLFQIREESQAISNIFTKQNSNQVFVGNCQGNIKIFQTIGINNTKIQIKIKAHKKSITSFVMSKDASLLITCSLDGQIKFWTFEDSFSYKQTINSHEGGVCKISLNQSENQIISCGKQKFIFIIEQSSFNKRWFISQKIELESYGYGICFISENLFAFQSTQNQDILFIYQRQKGTQLYNQIKDFQLNYNSQYCLFIQQFIAQKSLLISKKGNFIIVKEETNIQLLENSAVEFDIIDVYGSVSDDGEYLISCDDQSKVISIRKYKMI</sequence>
<dbReference type="Pfam" id="PF00400">
    <property type="entry name" value="WD40"/>
    <property type="match status" value="1"/>
</dbReference>
<reference evidence="2" key="1">
    <citation type="submission" date="2021-01" db="EMBL/GenBank/DDBJ databases">
        <authorList>
            <consortium name="Genoscope - CEA"/>
            <person name="William W."/>
        </authorList>
    </citation>
    <scope>NUCLEOTIDE SEQUENCE</scope>
</reference>
<evidence type="ECO:0000256" key="1">
    <source>
        <dbReference type="PROSITE-ProRule" id="PRU00221"/>
    </source>
</evidence>
<dbReference type="Proteomes" id="UP000692954">
    <property type="component" value="Unassembled WGS sequence"/>
</dbReference>
<evidence type="ECO:0000313" key="2">
    <source>
        <dbReference type="EMBL" id="CAD8127874.1"/>
    </source>
</evidence>
<dbReference type="PANTHER" id="PTHR19920:SF0">
    <property type="entry name" value="CYTOSOLIC IRON-SULFUR PROTEIN ASSEMBLY PROTEIN CIAO1-RELATED"/>
    <property type="match status" value="1"/>
</dbReference>
<dbReference type="GO" id="GO:0016226">
    <property type="term" value="P:iron-sulfur cluster assembly"/>
    <property type="evidence" value="ECO:0007669"/>
    <property type="project" value="TreeGrafter"/>
</dbReference>